<comment type="caution">
    <text evidence="2">The sequence shown here is derived from an EMBL/GenBank/DDBJ whole genome shotgun (WGS) entry which is preliminary data.</text>
</comment>
<name>A0A9N7UYN7_PLEPL</name>
<reference evidence="2" key="1">
    <citation type="submission" date="2020-03" db="EMBL/GenBank/DDBJ databases">
        <authorList>
            <person name="Weist P."/>
        </authorList>
    </citation>
    <scope>NUCLEOTIDE SEQUENCE</scope>
</reference>
<dbReference type="EMBL" id="CADEAL010002779">
    <property type="protein sequence ID" value="CAB1442054.1"/>
    <property type="molecule type" value="Genomic_DNA"/>
</dbReference>
<feature type="compositionally biased region" description="Basic and acidic residues" evidence="1">
    <location>
        <begin position="66"/>
        <end position="78"/>
    </location>
</feature>
<organism evidence="2 3">
    <name type="scientific">Pleuronectes platessa</name>
    <name type="common">European plaice</name>
    <dbReference type="NCBI Taxonomy" id="8262"/>
    <lineage>
        <taxon>Eukaryota</taxon>
        <taxon>Metazoa</taxon>
        <taxon>Chordata</taxon>
        <taxon>Craniata</taxon>
        <taxon>Vertebrata</taxon>
        <taxon>Euteleostomi</taxon>
        <taxon>Actinopterygii</taxon>
        <taxon>Neopterygii</taxon>
        <taxon>Teleostei</taxon>
        <taxon>Neoteleostei</taxon>
        <taxon>Acanthomorphata</taxon>
        <taxon>Carangaria</taxon>
        <taxon>Pleuronectiformes</taxon>
        <taxon>Pleuronectoidei</taxon>
        <taxon>Pleuronectidae</taxon>
        <taxon>Pleuronectes</taxon>
    </lineage>
</organism>
<dbReference type="Proteomes" id="UP001153269">
    <property type="component" value="Unassembled WGS sequence"/>
</dbReference>
<protein>
    <submittedName>
        <fullName evidence="2">Uncharacterized protein</fullName>
    </submittedName>
</protein>
<evidence type="ECO:0000313" key="2">
    <source>
        <dbReference type="EMBL" id="CAB1442054.1"/>
    </source>
</evidence>
<sequence>MCAPPVASLSLCLLDGSPPAEPRVFAAVKAESVRPALEVFAHTTTKMMRGVGVVVMVVVVGCGVEGERERGRRGEREGGGISQRRPVRLDAAPLASHPHMRLFLLFTRPGQQQRGRRGGRASGAESPQLGPQPNFHM</sequence>
<accession>A0A9N7UYN7</accession>
<dbReference type="AlphaFoldDB" id="A0A9N7UYN7"/>
<feature type="region of interest" description="Disordered" evidence="1">
    <location>
        <begin position="66"/>
        <end position="87"/>
    </location>
</feature>
<keyword evidence="3" id="KW-1185">Reference proteome</keyword>
<gene>
    <name evidence="2" type="ORF">PLEPLA_LOCUS29759</name>
</gene>
<feature type="region of interest" description="Disordered" evidence="1">
    <location>
        <begin position="108"/>
        <end position="137"/>
    </location>
</feature>
<evidence type="ECO:0000256" key="1">
    <source>
        <dbReference type="SAM" id="MobiDB-lite"/>
    </source>
</evidence>
<evidence type="ECO:0000313" key="3">
    <source>
        <dbReference type="Proteomes" id="UP001153269"/>
    </source>
</evidence>
<proteinExistence type="predicted"/>